<dbReference type="RefSeq" id="WP_310099610.1">
    <property type="nucleotide sequence ID" value="NZ_JAVDUU010000004.1"/>
</dbReference>
<dbReference type="Gene3D" id="1.10.287.130">
    <property type="match status" value="1"/>
</dbReference>
<dbReference type="SMART" id="SM00091">
    <property type="entry name" value="PAS"/>
    <property type="match status" value="2"/>
</dbReference>
<evidence type="ECO:0000256" key="3">
    <source>
        <dbReference type="ARBA" id="ARBA00022553"/>
    </source>
</evidence>
<evidence type="ECO:0000256" key="1">
    <source>
        <dbReference type="ARBA" id="ARBA00000085"/>
    </source>
</evidence>
<gene>
    <name evidence="10" type="ORF">J2W55_003980</name>
</gene>
<protein>
    <recommendedName>
        <fullName evidence="2">histidine kinase</fullName>
        <ecNumber evidence="2">2.7.13.3</ecNumber>
    </recommendedName>
</protein>
<comment type="catalytic activity">
    <reaction evidence="1">
        <text>ATP + protein L-histidine = ADP + protein N-phospho-L-histidine.</text>
        <dbReference type="EC" id="2.7.13.3"/>
    </reaction>
</comment>
<dbReference type="Pfam" id="PF00512">
    <property type="entry name" value="HisKA"/>
    <property type="match status" value="1"/>
</dbReference>
<evidence type="ECO:0000259" key="9">
    <source>
        <dbReference type="PROSITE" id="PS50113"/>
    </source>
</evidence>
<sequence>MDQKRASGTDQTERYQLIVESLKEYAVFTIDKDSLVTTWNSGAEGIFLYKSDEIVGRNGDILYTPEDIAAMVPSREMKDSLADGKAINERFHVKKDRSRFWGSGIVFPLYDKQGQHIGFTKIMRNTSDAEQAETNLREEKALAELLISTYSEPIVILNSKLTVMNATPSFAQLFSLNKQTFIGKNFYQITNGSINMPQLRTRLEPVLKTNNYYTSFEVDYEHPQRGTRSVLVKPRRIYQPPNLLFSLEFEDLTDNKAVMEEKDIFISIASHEIRTPLSVIKAYGQILERELNNAKPIVKRAVLKINEQINFMSSLITALLDTSKITTGKLILEPEVFNLCSLIAEQVESFNLTQTSHQVHLPKEADLMVYADKVRTGSVITNLLSNAVKYSPNSHDVNINIEATADHRAKVSVQDFGIGIPVHEQAKLFQRFGRTDLVKQKRIPGTGLGLHLAAEIVKLQGGEIGFTSAESEGSTFYFSLPLYERPDE</sequence>
<dbReference type="Pfam" id="PF02518">
    <property type="entry name" value="HATPase_c"/>
    <property type="match status" value="1"/>
</dbReference>
<dbReference type="PANTHER" id="PTHR43711:SF31">
    <property type="entry name" value="HISTIDINE KINASE"/>
    <property type="match status" value="1"/>
</dbReference>
<evidence type="ECO:0000256" key="4">
    <source>
        <dbReference type="ARBA" id="ARBA00022679"/>
    </source>
</evidence>
<dbReference type="EC" id="2.7.13.3" evidence="2"/>
<dbReference type="SUPFAM" id="SSF47384">
    <property type="entry name" value="Homodimeric domain of signal transducing histidine kinase"/>
    <property type="match status" value="1"/>
</dbReference>
<organism evidence="10 11">
    <name type="scientific">Mucilaginibacter pocheonensis</name>
    <dbReference type="NCBI Taxonomy" id="398050"/>
    <lineage>
        <taxon>Bacteria</taxon>
        <taxon>Pseudomonadati</taxon>
        <taxon>Bacteroidota</taxon>
        <taxon>Sphingobacteriia</taxon>
        <taxon>Sphingobacteriales</taxon>
        <taxon>Sphingobacteriaceae</taxon>
        <taxon>Mucilaginibacter</taxon>
    </lineage>
</organism>
<keyword evidence="6" id="KW-0902">Two-component regulatory system</keyword>
<evidence type="ECO:0000259" key="8">
    <source>
        <dbReference type="PROSITE" id="PS50112"/>
    </source>
</evidence>
<dbReference type="InterPro" id="IPR035965">
    <property type="entry name" value="PAS-like_dom_sf"/>
</dbReference>
<dbReference type="NCBIfam" id="TIGR00229">
    <property type="entry name" value="sensory_box"/>
    <property type="match status" value="1"/>
</dbReference>
<evidence type="ECO:0000259" key="7">
    <source>
        <dbReference type="PROSITE" id="PS50109"/>
    </source>
</evidence>
<accession>A0ABU1TFZ0</accession>
<feature type="domain" description="PAC" evidence="9">
    <location>
        <begin position="85"/>
        <end position="138"/>
    </location>
</feature>
<dbReference type="InterPro" id="IPR003661">
    <property type="entry name" value="HisK_dim/P_dom"/>
</dbReference>
<keyword evidence="5" id="KW-0418">Kinase</keyword>
<dbReference type="CDD" id="cd00130">
    <property type="entry name" value="PAS"/>
    <property type="match status" value="2"/>
</dbReference>
<reference evidence="10 11" key="1">
    <citation type="submission" date="2023-07" db="EMBL/GenBank/DDBJ databases">
        <title>Sorghum-associated microbial communities from plants grown in Nebraska, USA.</title>
        <authorList>
            <person name="Schachtman D."/>
        </authorList>
    </citation>
    <scope>NUCLEOTIDE SEQUENCE [LARGE SCALE GENOMIC DNA]</scope>
    <source>
        <strain evidence="10 11">3262</strain>
    </source>
</reference>
<name>A0ABU1TFZ0_9SPHI</name>
<feature type="domain" description="Histidine kinase" evidence="7">
    <location>
        <begin position="268"/>
        <end position="484"/>
    </location>
</feature>
<dbReference type="PROSITE" id="PS50112">
    <property type="entry name" value="PAS"/>
    <property type="match status" value="1"/>
</dbReference>
<feature type="domain" description="PAS" evidence="8">
    <location>
        <begin position="11"/>
        <end position="84"/>
    </location>
</feature>
<dbReference type="SUPFAM" id="SSF55785">
    <property type="entry name" value="PYP-like sensor domain (PAS domain)"/>
    <property type="match status" value="2"/>
</dbReference>
<keyword evidence="3" id="KW-0597">Phosphoprotein</keyword>
<evidence type="ECO:0000256" key="5">
    <source>
        <dbReference type="ARBA" id="ARBA00022777"/>
    </source>
</evidence>
<evidence type="ECO:0000256" key="2">
    <source>
        <dbReference type="ARBA" id="ARBA00012438"/>
    </source>
</evidence>
<dbReference type="InterPro" id="IPR050736">
    <property type="entry name" value="Sensor_HK_Regulatory"/>
</dbReference>
<keyword evidence="4" id="KW-0808">Transferase</keyword>
<proteinExistence type="predicted"/>
<dbReference type="SMART" id="SM00387">
    <property type="entry name" value="HATPase_c"/>
    <property type="match status" value="1"/>
</dbReference>
<dbReference type="PANTHER" id="PTHR43711">
    <property type="entry name" value="TWO-COMPONENT HISTIDINE KINASE"/>
    <property type="match status" value="1"/>
</dbReference>
<dbReference type="InterPro" id="IPR036890">
    <property type="entry name" value="HATPase_C_sf"/>
</dbReference>
<dbReference type="PRINTS" id="PR00344">
    <property type="entry name" value="BCTRLSENSOR"/>
</dbReference>
<evidence type="ECO:0000313" key="10">
    <source>
        <dbReference type="EMBL" id="MDR6944120.1"/>
    </source>
</evidence>
<dbReference type="PROSITE" id="PS50109">
    <property type="entry name" value="HIS_KIN"/>
    <property type="match status" value="1"/>
</dbReference>
<dbReference type="InterPro" id="IPR003594">
    <property type="entry name" value="HATPase_dom"/>
</dbReference>
<dbReference type="Gene3D" id="3.30.565.10">
    <property type="entry name" value="Histidine kinase-like ATPase, C-terminal domain"/>
    <property type="match status" value="1"/>
</dbReference>
<keyword evidence="11" id="KW-1185">Reference proteome</keyword>
<dbReference type="Gene3D" id="3.30.450.20">
    <property type="entry name" value="PAS domain"/>
    <property type="match status" value="2"/>
</dbReference>
<dbReference type="EMBL" id="JAVDUU010000004">
    <property type="protein sequence ID" value="MDR6944120.1"/>
    <property type="molecule type" value="Genomic_DNA"/>
</dbReference>
<evidence type="ECO:0000313" key="11">
    <source>
        <dbReference type="Proteomes" id="UP001247620"/>
    </source>
</evidence>
<dbReference type="PROSITE" id="PS50113">
    <property type="entry name" value="PAC"/>
    <property type="match status" value="1"/>
</dbReference>
<comment type="caution">
    <text evidence="10">The sequence shown here is derived from an EMBL/GenBank/DDBJ whole genome shotgun (WGS) entry which is preliminary data.</text>
</comment>
<evidence type="ECO:0000256" key="6">
    <source>
        <dbReference type="ARBA" id="ARBA00023012"/>
    </source>
</evidence>
<dbReference type="InterPro" id="IPR005467">
    <property type="entry name" value="His_kinase_dom"/>
</dbReference>
<dbReference type="InterPro" id="IPR000014">
    <property type="entry name" value="PAS"/>
</dbReference>
<dbReference type="Pfam" id="PF13426">
    <property type="entry name" value="PAS_9"/>
    <property type="match status" value="2"/>
</dbReference>
<dbReference type="InterPro" id="IPR004358">
    <property type="entry name" value="Sig_transdc_His_kin-like_C"/>
</dbReference>
<dbReference type="InterPro" id="IPR036097">
    <property type="entry name" value="HisK_dim/P_sf"/>
</dbReference>
<dbReference type="CDD" id="cd00082">
    <property type="entry name" value="HisKA"/>
    <property type="match status" value="1"/>
</dbReference>
<dbReference type="SMART" id="SM00388">
    <property type="entry name" value="HisKA"/>
    <property type="match status" value="1"/>
</dbReference>
<dbReference type="Proteomes" id="UP001247620">
    <property type="component" value="Unassembled WGS sequence"/>
</dbReference>
<dbReference type="InterPro" id="IPR000700">
    <property type="entry name" value="PAS-assoc_C"/>
</dbReference>
<dbReference type="SUPFAM" id="SSF55874">
    <property type="entry name" value="ATPase domain of HSP90 chaperone/DNA topoisomerase II/histidine kinase"/>
    <property type="match status" value="1"/>
</dbReference>